<keyword evidence="4 7" id="KW-0812">Transmembrane</keyword>
<comment type="caution">
    <text evidence="8">The sequence shown here is derived from an EMBL/GenBank/DDBJ whole genome shotgun (WGS) entry which is preliminary data.</text>
</comment>
<evidence type="ECO:0000256" key="7">
    <source>
        <dbReference type="SAM" id="Phobius"/>
    </source>
</evidence>
<gene>
    <name evidence="8" type="ORF">FC774_05145</name>
    <name evidence="9" type="ORF">FDB51_15705</name>
</gene>
<evidence type="ECO:0000256" key="2">
    <source>
        <dbReference type="ARBA" id="ARBA00007977"/>
    </source>
</evidence>
<proteinExistence type="inferred from homology"/>
<dbReference type="Pfam" id="PF03601">
    <property type="entry name" value="Cons_hypoth698"/>
    <property type="match status" value="1"/>
</dbReference>
<dbReference type="PANTHER" id="PTHR30106:SF2">
    <property type="entry name" value="UPF0324 INNER MEMBRANE PROTEIN YEIH"/>
    <property type="match status" value="1"/>
</dbReference>
<accession>A0A0M1LDL4</accession>
<evidence type="ECO:0000256" key="6">
    <source>
        <dbReference type="ARBA" id="ARBA00023136"/>
    </source>
</evidence>
<dbReference type="InterPro" id="IPR018383">
    <property type="entry name" value="UPF0324_pro"/>
</dbReference>
<dbReference type="EMBL" id="SWVK01000024">
    <property type="protein sequence ID" value="NFN36524.1"/>
    <property type="molecule type" value="Genomic_DNA"/>
</dbReference>
<name>A0A0M1LDL4_CLOBO</name>
<feature type="transmembrane region" description="Helical" evidence="7">
    <location>
        <begin position="255"/>
        <end position="274"/>
    </location>
</feature>
<comment type="similarity">
    <text evidence="2">Belongs to the UPF0324 family.</text>
</comment>
<feature type="transmembrane region" description="Helical" evidence="7">
    <location>
        <begin position="206"/>
        <end position="231"/>
    </location>
</feature>
<keyword evidence="3" id="KW-1003">Cell membrane</keyword>
<feature type="transmembrane region" description="Helical" evidence="7">
    <location>
        <begin position="120"/>
        <end position="138"/>
    </location>
</feature>
<dbReference type="Proteomes" id="UP000473681">
    <property type="component" value="Unassembled WGS sequence"/>
</dbReference>
<comment type="subcellular location">
    <subcellularLocation>
        <location evidence="1">Cell membrane</location>
        <topology evidence="1">Multi-pass membrane protein</topology>
    </subcellularLocation>
</comment>
<reference evidence="10 11" key="1">
    <citation type="submission" date="2019-04" db="EMBL/GenBank/DDBJ databases">
        <title>Genome sequencing of Clostridium botulinum Groups I-IV and Clostridium butyricum.</title>
        <authorList>
            <person name="Brunt J."/>
            <person name="Van Vliet A.H.M."/>
            <person name="Stringer S.C."/>
            <person name="Carter A.T."/>
            <person name="Peck M.W."/>
        </authorList>
    </citation>
    <scope>NUCLEOTIDE SEQUENCE [LARGE SCALE GENOMIC DNA]</scope>
    <source>
        <strain evidence="8 11">1605</strain>
        <strain evidence="9 10">CB-K-33E</strain>
    </source>
</reference>
<organism evidence="8 11">
    <name type="scientific">Clostridium botulinum</name>
    <dbReference type="NCBI Taxonomy" id="1491"/>
    <lineage>
        <taxon>Bacteria</taxon>
        <taxon>Bacillati</taxon>
        <taxon>Bacillota</taxon>
        <taxon>Clostridia</taxon>
        <taxon>Eubacteriales</taxon>
        <taxon>Clostridiaceae</taxon>
        <taxon>Clostridium</taxon>
    </lineage>
</organism>
<evidence type="ECO:0000313" key="9">
    <source>
        <dbReference type="EMBL" id="NFN36524.1"/>
    </source>
</evidence>
<evidence type="ECO:0000313" key="10">
    <source>
        <dbReference type="Proteomes" id="UP000473681"/>
    </source>
</evidence>
<evidence type="ECO:0000256" key="4">
    <source>
        <dbReference type="ARBA" id="ARBA00022692"/>
    </source>
</evidence>
<dbReference type="AlphaFoldDB" id="A0A0M1LDL4"/>
<feature type="transmembrane region" description="Helical" evidence="7">
    <location>
        <begin position="313"/>
        <end position="335"/>
    </location>
</feature>
<protein>
    <submittedName>
        <fullName evidence="8">Putative sulfate exporter family transporter</fullName>
    </submittedName>
</protein>
<dbReference type="Proteomes" id="UP000476820">
    <property type="component" value="Unassembled WGS sequence"/>
</dbReference>
<evidence type="ECO:0000313" key="11">
    <source>
        <dbReference type="Proteomes" id="UP000476820"/>
    </source>
</evidence>
<dbReference type="OrthoDB" id="9811391at2"/>
<feature type="transmembrane region" description="Helical" evidence="7">
    <location>
        <begin position="150"/>
        <end position="174"/>
    </location>
</feature>
<dbReference type="EMBL" id="SWOV01000009">
    <property type="protein sequence ID" value="NFF87262.1"/>
    <property type="molecule type" value="Genomic_DNA"/>
</dbReference>
<keyword evidence="5 7" id="KW-1133">Transmembrane helix</keyword>
<feature type="transmembrane region" description="Helical" evidence="7">
    <location>
        <begin position="5"/>
        <end position="22"/>
    </location>
</feature>
<dbReference type="GO" id="GO:0005886">
    <property type="term" value="C:plasma membrane"/>
    <property type="evidence" value="ECO:0007669"/>
    <property type="project" value="UniProtKB-SubCell"/>
</dbReference>
<dbReference type="RefSeq" id="WP_053342550.1">
    <property type="nucleotide sequence ID" value="NZ_LFPA01000171.1"/>
</dbReference>
<feature type="transmembrane region" description="Helical" evidence="7">
    <location>
        <begin position="28"/>
        <end position="45"/>
    </location>
</feature>
<keyword evidence="6 7" id="KW-0472">Membrane</keyword>
<evidence type="ECO:0000313" key="8">
    <source>
        <dbReference type="EMBL" id="NFF87262.1"/>
    </source>
</evidence>
<feature type="transmembrane region" description="Helical" evidence="7">
    <location>
        <begin position="89"/>
        <end position="108"/>
    </location>
</feature>
<evidence type="ECO:0000256" key="5">
    <source>
        <dbReference type="ARBA" id="ARBA00022989"/>
    </source>
</evidence>
<evidence type="ECO:0000256" key="1">
    <source>
        <dbReference type="ARBA" id="ARBA00004651"/>
    </source>
</evidence>
<dbReference type="PANTHER" id="PTHR30106">
    <property type="entry name" value="INNER MEMBRANE PROTEIN YEIH-RELATED"/>
    <property type="match status" value="1"/>
</dbReference>
<evidence type="ECO:0000256" key="3">
    <source>
        <dbReference type="ARBA" id="ARBA00022475"/>
    </source>
</evidence>
<sequence>MKQKIIDIIPGLLICIVIAILGKILGSFFPSIGGASFAIILGIILGNTVFNKSKYDKGSQFSEKDLLSYSIVLMGSTISFMEIKSLGFNGVLFIAIQMTLTILLTYFVGKKLGFSKKYSLLMASGNAVCGSSAIAAVAPTINADSKDKAISVTVVNLTGTILMFVIPLITMAIYKNSLTPTSAMIGGTLQSVGQVIASAKFINEDVVTLATIFKIIRIIFLVVVVIVFSRIKVDENEDMSEEAIIEREKKAKVSVPWYIIGFFIFCIINSLGLVPTSIQKLFKAISSNFEIIALAAIGMRVKFEDLIKEGPKSMMYGLIVGSFQIIFALTLIKFIL</sequence>